<reference evidence="1" key="1">
    <citation type="submission" date="2022-01" db="EMBL/GenBank/DDBJ databases">
        <title>Novel species in genus Dyadobacter.</title>
        <authorList>
            <person name="Ma C."/>
        </authorList>
    </citation>
    <scope>NUCLEOTIDE SEQUENCE</scope>
    <source>
        <strain evidence="1">CY357</strain>
    </source>
</reference>
<sequence>MKKELNPVLQRLSDWADTKGGFAEIGRRVQKHPSMFYNLIRRDALPSLATLSEIATAFPELDMNYIIRGSESVDVIELNELKNQLKIKDATITKLVMPGKAKGANLCPDRDHDFRIEGAKQMMHNARSAGKKKFSKPMSVRVPGVKVPSLIDLFEK</sequence>
<evidence type="ECO:0000313" key="2">
    <source>
        <dbReference type="Proteomes" id="UP001139411"/>
    </source>
</evidence>
<protein>
    <submittedName>
        <fullName evidence="1">Uncharacterized protein</fullName>
    </submittedName>
</protein>
<evidence type="ECO:0000313" key="1">
    <source>
        <dbReference type="EMBL" id="MCF2498344.1"/>
    </source>
</evidence>
<dbReference type="AlphaFoldDB" id="A0A9X1QC63"/>
<dbReference type="RefSeq" id="WP_235177480.1">
    <property type="nucleotide sequence ID" value="NZ_JAKFFV010000004.1"/>
</dbReference>
<gene>
    <name evidence="1" type="ORF">L0661_08505</name>
</gene>
<accession>A0A9X1QC63</accession>
<dbReference type="EMBL" id="JAKFFV010000004">
    <property type="protein sequence ID" value="MCF2498344.1"/>
    <property type="molecule type" value="Genomic_DNA"/>
</dbReference>
<dbReference type="Proteomes" id="UP001139411">
    <property type="component" value="Unassembled WGS sequence"/>
</dbReference>
<comment type="caution">
    <text evidence="1">The sequence shown here is derived from an EMBL/GenBank/DDBJ whole genome shotgun (WGS) entry which is preliminary data.</text>
</comment>
<organism evidence="1 2">
    <name type="scientific">Dyadobacter chenhuakuii</name>
    <dbReference type="NCBI Taxonomy" id="2909339"/>
    <lineage>
        <taxon>Bacteria</taxon>
        <taxon>Pseudomonadati</taxon>
        <taxon>Bacteroidota</taxon>
        <taxon>Cytophagia</taxon>
        <taxon>Cytophagales</taxon>
        <taxon>Spirosomataceae</taxon>
        <taxon>Dyadobacter</taxon>
    </lineage>
</organism>
<proteinExistence type="predicted"/>
<name>A0A9X1QC63_9BACT</name>